<evidence type="ECO:0000313" key="2">
    <source>
        <dbReference type="Proteomes" id="UP000621454"/>
    </source>
</evidence>
<keyword evidence="2" id="KW-1185">Reference proteome</keyword>
<reference evidence="1" key="2">
    <citation type="submission" date="2020-09" db="EMBL/GenBank/DDBJ databases">
        <authorList>
            <person name="Sun Q."/>
            <person name="Zhou Y."/>
        </authorList>
    </citation>
    <scope>NUCLEOTIDE SEQUENCE</scope>
    <source>
        <strain evidence="1">CGMCC 1.12827</strain>
    </source>
</reference>
<protein>
    <recommendedName>
        <fullName evidence="3">Heavy-metal-associated domain-containing protein</fullName>
    </recommendedName>
</protein>
<organism evidence="1 2">
    <name type="scientific">Gordonia jinhuaensis</name>
    <dbReference type="NCBI Taxonomy" id="1517702"/>
    <lineage>
        <taxon>Bacteria</taxon>
        <taxon>Bacillati</taxon>
        <taxon>Actinomycetota</taxon>
        <taxon>Actinomycetes</taxon>
        <taxon>Mycobacteriales</taxon>
        <taxon>Gordoniaceae</taxon>
        <taxon>Gordonia</taxon>
    </lineage>
</organism>
<evidence type="ECO:0000313" key="1">
    <source>
        <dbReference type="EMBL" id="GGB31761.1"/>
    </source>
</evidence>
<dbReference type="AlphaFoldDB" id="A0A916WUT0"/>
<name>A0A916WUT0_9ACTN</name>
<comment type="caution">
    <text evidence="1">The sequence shown here is derived from an EMBL/GenBank/DDBJ whole genome shotgun (WGS) entry which is preliminary data.</text>
</comment>
<accession>A0A916WUT0</accession>
<dbReference type="RefSeq" id="WP_188586444.1">
    <property type="nucleotide sequence ID" value="NZ_BMGC01000011.1"/>
</dbReference>
<dbReference type="Proteomes" id="UP000621454">
    <property type="component" value="Unassembled WGS sequence"/>
</dbReference>
<reference evidence="1" key="1">
    <citation type="journal article" date="2014" name="Int. J. Syst. Evol. Microbiol.">
        <title>Complete genome sequence of Corynebacterium casei LMG S-19264T (=DSM 44701T), isolated from a smear-ripened cheese.</title>
        <authorList>
            <consortium name="US DOE Joint Genome Institute (JGI-PGF)"/>
            <person name="Walter F."/>
            <person name="Albersmeier A."/>
            <person name="Kalinowski J."/>
            <person name="Ruckert C."/>
        </authorList>
    </citation>
    <scope>NUCLEOTIDE SEQUENCE</scope>
    <source>
        <strain evidence="1">CGMCC 1.12827</strain>
    </source>
</reference>
<proteinExistence type="predicted"/>
<evidence type="ECO:0008006" key="3">
    <source>
        <dbReference type="Google" id="ProtNLM"/>
    </source>
</evidence>
<sequence length="312" mass="32338">MKTPARLGLYGAGLAVAFGGAFGLAGVVVPASAVDAWAKGTGMSTHSQGHTNEQQTAGQALNGVSLSADGFALSPVKAPTATGTEGELSFQVIGQGGPVTEFEREHDKDLHLIVVRSDGAQFRHVHPMLNEATGTWSLPWTWQEAGTYRVYTDFTPPGEGASGITLTRTVQVAGDYAPVASSPKRIDEVDGYTVTLDGGLAAGSTSELTLSVSRDGEPVTTLEPYLGAYGHLVALREGDLAYLHVHPEGKEPEPGSIGGADIAFAAQAPTAGRYLLYLDFQVDGKVHTAEFVVDAGHAGGTQADDDSHSGGH</sequence>
<gene>
    <name evidence="1" type="ORF">GCM10011489_19960</name>
</gene>
<dbReference type="EMBL" id="BMGC01000011">
    <property type="protein sequence ID" value="GGB31761.1"/>
    <property type="molecule type" value="Genomic_DNA"/>
</dbReference>